<keyword evidence="3" id="KW-0175">Coiled coil</keyword>
<evidence type="ECO:0000256" key="5">
    <source>
        <dbReference type="SAM" id="Phobius"/>
    </source>
</evidence>
<evidence type="ECO:0000256" key="2">
    <source>
        <dbReference type="ARBA" id="ARBA00023121"/>
    </source>
</evidence>
<proteinExistence type="inferred from homology"/>
<dbReference type="PANTHER" id="PTHR23310:SF62">
    <property type="entry name" value="ACYL-COA BINDING PROTEIN 1, ISOFORM A"/>
    <property type="match status" value="1"/>
</dbReference>
<evidence type="ECO:0000313" key="8">
    <source>
        <dbReference type="Proteomes" id="UP000789508"/>
    </source>
</evidence>
<evidence type="ECO:0000256" key="3">
    <source>
        <dbReference type="SAM" id="Coils"/>
    </source>
</evidence>
<dbReference type="OrthoDB" id="346910at2759"/>
<dbReference type="InterPro" id="IPR000582">
    <property type="entry name" value="Acyl-CoA-binding_protein"/>
</dbReference>
<feature type="coiled-coil region" evidence="3">
    <location>
        <begin position="195"/>
        <end position="229"/>
    </location>
</feature>
<dbReference type="EMBL" id="CAJVPS010000158">
    <property type="protein sequence ID" value="CAG8459234.1"/>
    <property type="molecule type" value="Genomic_DNA"/>
</dbReference>
<organism evidence="7 8">
    <name type="scientific">Ambispora leptoticha</name>
    <dbReference type="NCBI Taxonomy" id="144679"/>
    <lineage>
        <taxon>Eukaryota</taxon>
        <taxon>Fungi</taxon>
        <taxon>Fungi incertae sedis</taxon>
        <taxon>Mucoromycota</taxon>
        <taxon>Glomeromycotina</taxon>
        <taxon>Glomeromycetes</taxon>
        <taxon>Archaeosporales</taxon>
        <taxon>Ambisporaceae</taxon>
        <taxon>Ambispora</taxon>
    </lineage>
</organism>
<dbReference type="PROSITE" id="PS51228">
    <property type="entry name" value="ACB_2"/>
    <property type="match status" value="1"/>
</dbReference>
<keyword evidence="5" id="KW-1133">Transmembrane helix</keyword>
<evidence type="ECO:0000259" key="6">
    <source>
        <dbReference type="PROSITE" id="PS51228"/>
    </source>
</evidence>
<dbReference type="InterPro" id="IPR035984">
    <property type="entry name" value="Acyl-CoA-binding_sf"/>
</dbReference>
<feature type="compositionally biased region" description="Polar residues" evidence="4">
    <location>
        <begin position="185"/>
        <end position="194"/>
    </location>
</feature>
<dbReference type="Gene3D" id="1.20.80.10">
    <property type="match status" value="1"/>
</dbReference>
<dbReference type="InterPro" id="IPR014352">
    <property type="entry name" value="FERM/acyl-CoA-bd_prot_sf"/>
</dbReference>
<comment type="caution">
    <text evidence="7">The sequence shown here is derived from an EMBL/GenBank/DDBJ whole genome shotgun (WGS) entry which is preliminary data.</text>
</comment>
<sequence>MNQYRREQVISKQFQQVSSYLEELPAEHALKPTGEDAAHLHALFKQATIGDVIRLPLDKTPKRDLEAWENLKGMTIDEAKAQYVDKSIKWLQLHKDKIKEANELITRLSRITEYNNNDVGSDEEYSSTTAPPSNDSAESLLHVPIDKQQQSTNSSLLQSQNINLSPSLIYSSDNDDDEFEEARNDSSLLPTPSKSTFHDERIAEIEKALERLQAEVSASNERTEALRQDLVEDQIKKQVAKKTWTWWIKIITKHAIINGILLLIGLALFSRASPFAVRIIDRSRVLEIWKYTKRLLIDWKYNYELKR</sequence>
<feature type="region of interest" description="Disordered" evidence="4">
    <location>
        <begin position="116"/>
        <end position="138"/>
    </location>
</feature>
<evidence type="ECO:0000313" key="7">
    <source>
        <dbReference type="EMBL" id="CAG8459234.1"/>
    </source>
</evidence>
<keyword evidence="5" id="KW-0812">Transmembrane</keyword>
<feature type="compositionally biased region" description="Polar residues" evidence="4">
    <location>
        <begin position="126"/>
        <end position="137"/>
    </location>
</feature>
<dbReference type="GO" id="GO:0006631">
    <property type="term" value="P:fatty acid metabolic process"/>
    <property type="evidence" value="ECO:0007669"/>
    <property type="project" value="TreeGrafter"/>
</dbReference>
<feature type="transmembrane region" description="Helical" evidence="5">
    <location>
        <begin position="244"/>
        <end position="269"/>
    </location>
</feature>
<name>A0A9N8YVW1_9GLOM</name>
<feature type="domain" description="ACB" evidence="6">
    <location>
        <begin position="10"/>
        <end position="96"/>
    </location>
</feature>
<keyword evidence="8" id="KW-1185">Reference proteome</keyword>
<dbReference type="GO" id="GO:0000062">
    <property type="term" value="F:fatty-acyl-CoA binding"/>
    <property type="evidence" value="ECO:0007669"/>
    <property type="project" value="InterPro"/>
</dbReference>
<gene>
    <name evidence="7" type="ORF">ALEPTO_LOCUS1447</name>
</gene>
<evidence type="ECO:0000256" key="1">
    <source>
        <dbReference type="ARBA" id="ARBA00005567"/>
    </source>
</evidence>
<keyword evidence="2" id="KW-0446">Lipid-binding</keyword>
<evidence type="ECO:0000256" key="4">
    <source>
        <dbReference type="SAM" id="MobiDB-lite"/>
    </source>
</evidence>
<keyword evidence="5" id="KW-0472">Membrane</keyword>
<feature type="region of interest" description="Disordered" evidence="4">
    <location>
        <begin position="173"/>
        <end position="194"/>
    </location>
</feature>
<protein>
    <submittedName>
        <fullName evidence="7">6981_t:CDS:1</fullName>
    </submittedName>
</protein>
<dbReference type="AlphaFoldDB" id="A0A9N8YVW1"/>
<dbReference type="Pfam" id="PF00887">
    <property type="entry name" value="ACBP"/>
    <property type="match status" value="1"/>
</dbReference>
<accession>A0A9N8YVW1</accession>
<dbReference type="SUPFAM" id="SSF47027">
    <property type="entry name" value="Acyl-CoA binding protein"/>
    <property type="match status" value="1"/>
</dbReference>
<comment type="similarity">
    <text evidence="1">Belongs to the ACBP family.</text>
</comment>
<reference evidence="7" key="1">
    <citation type="submission" date="2021-06" db="EMBL/GenBank/DDBJ databases">
        <authorList>
            <person name="Kallberg Y."/>
            <person name="Tangrot J."/>
            <person name="Rosling A."/>
        </authorList>
    </citation>
    <scope>NUCLEOTIDE SEQUENCE</scope>
    <source>
        <strain evidence="7">FL130A</strain>
    </source>
</reference>
<dbReference type="PANTHER" id="PTHR23310">
    <property type="entry name" value="ACYL-COA-BINDING PROTEIN, ACBP"/>
    <property type="match status" value="1"/>
</dbReference>
<dbReference type="Proteomes" id="UP000789508">
    <property type="component" value="Unassembled WGS sequence"/>
</dbReference>